<keyword evidence="1" id="KW-0805">Transcription regulation</keyword>
<gene>
    <name evidence="6" type="ordered locus">trd_A0263</name>
</gene>
<dbReference type="KEGG" id="tro:trd_A0263"/>
<dbReference type="eggNOG" id="COG1309">
    <property type="taxonomic scope" value="Bacteria"/>
</dbReference>
<dbReference type="Pfam" id="PF00440">
    <property type="entry name" value="TetR_N"/>
    <property type="match status" value="1"/>
</dbReference>
<dbReference type="PANTHER" id="PTHR30055:SF238">
    <property type="entry name" value="MYCOFACTOCIN BIOSYNTHESIS TRANSCRIPTIONAL REGULATOR MFTR-RELATED"/>
    <property type="match status" value="1"/>
</dbReference>
<accession>B9L399</accession>
<dbReference type="Proteomes" id="UP000000447">
    <property type="component" value="Plasmid unnamed"/>
</dbReference>
<dbReference type="InterPro" id="IPR036271">
    <property type="entry name" value="Tet_transcr_reg_TetR-rel_C_sf"/>
</dbReference>
<name>B9L399_THERP</name>
<dbReference type="Gene3D" id="1.10.10.60">
    <property type="entry name" value="Homeodomain-like"/>
    <property type="match status" value="1"/>
</dbReference>
<dbReference type="InterPro" id="IPR009057">
    <property type="entry name" value="Homeodomain-like_sf"/>
</dbReference>
<keyword evidence="7" id="KW-1185">Reference proteome</keyword>
<protein>
    <submittedName>
        <fullName evidence="6">Transcriptional regulator, TetR family</fullName>
    </submittedName>
</protein>
<proteinExistence type="predicted"/>
<dbReference type="OrthoDB" id="9812484at2"/>
<dbReference type="Gene3D" id="1.10.357.10">
    <property type="entry name" value="Tetracycline Repressor, domain 2"/>
    <property type="match status" value="1"/>
</dbReference>
<dbReference type="GO" id="GO:0003700">
    <property type="term" value="F:DNA-binding transcription factor activity"/>
    <property type="evidence" value="ECO:0007669"/>
    <property type="project" value="TreeGrafter"/>
</dbReference>
<keyword evidence="3" id="KW-0804">Transcription</keyword>
<dbReference type="InterPro" id="IPR041490">
    <property type="entry name" value="KstR2_TetR_C"/>
</dbReference>
<dbReference type="SUPFAM" id="SSF46689">
    <property type="entry name" value="Homeodomain-like"/>
    <property type="match status" value="1"/>
</dbReference>
<evidence type="ECO:0000256" key="4">
    <source>
        <dbReference type="PROSITE-ProRule" id="PRU00335"/>
    </source>
</evidence>
<dbReference type="FunFam" id="1.10.10.60:FF:000141">
    <property type="entry name" value="TetR family transcriptional regulator"/>
    <property type="match status" value="1"/>
</dbReference>
<evidence type="ECO:0000313" key="7">
    <source>
        <dbReference type="Proteomes" id="UP000000447"/>
    </source>
</evidence>
<dbReference type="PANTHER" id="PTHR30055">
    <property type="entry name" value="HTH-TYPE TRANSCRIPTIONAL REGULATOR RUTR"/>
    <property type="match status" value="1"/>
</dbReference>
<dbReference type="GO" id="GO:0000976">
    <property type="term" value="F:transcription cis-regulatory region binding"/>
    <property type="evidence" value="ECO:0007669"/>
    <property type="project" value="TreeGrafter"/>
</dbReference>
<organism evidence="6 7">
    <name type="scientific">Thermomicrobium roseum (strain ATCC 27502 / DSM 5159 / P-2)</name>
    <dbReference type="NCBI Taxonomy" id="309801"/>
    <lineage>
        <taxon>Bacteria</taxon>
        <taxon>Pseudomonadati</taxon>
        <taxon>Thermomicrobiota</taxon>
        <taxon>Thermomicrobia</taxon>
        <taxon>Thermomicrobiales</taxon>
        <taxon>Thermomicrobiaceae</taxon>
        <taxon>Thermomicrobium</taxon>
    </lineage>
</organism>
<evidence type="ECO:0000256" key="3">
    <source>
        <dbReference type="ARBA" id="ARBA00023163"/>
    </source>
</evidence>
<sequence>MAQLTNQPTSQVLQPRARERRERILDAALAVFTRRGYREATMDEVAEAAATSKGGVYFHFPGKEALFLALLERSAALLLQRTQLALERTPDPAGKLDAALDVVLRLFASHRDLARLFLVEALAAGPAIQEALLAIRRRFAALIASELARAREDGLIGPLDPQLAATACFGAIYEVVTQWLLSGSPADLAEAAPELRRLLRRLVGLPDRSLDEDGTL</sequence>
<dbReference type="InterPro" id="IPR050109">
    <property type="entry name" value="HTH-type_TetR-like_transc_reg"/>
</dbReference>
<dbReference type="RefSeq" id="WP_012643125.1">
    <property type="nucleotide sequence ID" value="NC_011961.1"/>
</dbReference>
<dbReference type="SUPFAM" id="SSF48498">
    <property type="entry name" value="Tetracyclin repressor-like, C-terminal domain"/>
    <property type="match status" value="1"/>
</dbReference>
<dbReference type="PRINTS" id="PR00455">
    <property type="entry name" value="HTHTETR"/>
</dbReference>
<reference evidence="6 7" key="1">
    <citation type="journal article" date="2009" name="PLoS ONE">
        <title>Complete genome sequence of the aerobic CO-oxidizing thermophile Thermomicrobium roseum.</title>
        <authorList>
            <person name="Wu D."/>
            <person name="Raymond J."/>
            <person name="Wu M."/>
            <person name="Chatterji S."/>
            <person name="Ren Q."/>
            <person name="Graham J.E."/>
            <person name="Bryant D.A."/>
            <person name="Robb F."/>
            <person name="Colman A."/>
            <person name="Tallon L.J."/>
            <person name="Badger J.H."/>
            <person name="Madupu R."/>
            <person name="Ward N.L."/>
            <person name="Eisen J.A."/>
        </authorList>
    </citation>
    <scope>NUCLEOTIDE SEQUENCE [LARGE SCALE GENOMIC DNA]</scope>
    <source>
        <strain evidence="7">ATCC 27502 / DSM 5159 / P-2</strain>
        <plasmid evidence="6">unnamed</plasmid>
    </source>
</reference>
<evidence type="ECO:0000313" key="6">
    <source>
        <dbReference type="EMBL" id="ACM07138.1"/>
    </source>
</evidence>
<dbReference type="Pfam" id="PF17932">
    <property type="entry name" value="TetR_C_24"/>
    <property type="match status" value="1"/>
</dbReference>
<dbReference type="HOGENOM" id="CLU_069356_12_2_0"/>
<dbReference type="AlphaFoldDB" id="B9L399"/>
<keyword evidence="2 4" id="KW-0238">DNA-binding</keyword>
<dbReference type="InterPro" id="IPR001647">
    <property type="entry name" value="HTH_TetR"/>
</dbReference>
<dbReference type="PROSITE" id="PS50977">
    <property type="entry name" value="HTH_TETR_2"/>
    <property type="match status" value="1"/>
</dbReference>
<evidence type="ECO:0000256" key="1">
    <source>
        <dbReference type="ARBA" id="ARBA00023015"/>
    </source>
</evidence>
<keyword evidence="6" id="KW-0614">Plasmid</keyword>
<feature type="domain" description="HTH tetR-type" evidence="5">
    <location>
        <begin position="18"/>
        <end position="78"/>
    </location>
</feature>
<feature type="DNA-binding region" description="H-T-H motif" evidence="4">
    <location>
        <begin position="41"/>
        <end position="60"/>
    </location>
</feature>
<dbReference type="EMBL" id="CP001276">
    <property type="protein sequence ID" value="ACM07138.1"/>
    <property type="molecule type" value="Genomic_DNA"/>
</dbReference>
<evidence type="ECO:0000259" key="5">
    <source>
        <dbReference type="PROSITE" id="PS50977"/>
    </source>
</evidence>
<evidence type="ECO:0000256" key="2">
    <source>
        <dbReference type="ARBA" id="ARBA00023125"/>
    </source>
</evidence>
<geneLocation type="plasmid" evidence="7">
    <name>Tros</name>
</geneLocation>